<dbReference type="InterPro" id="IPR027417">
    <property type="entry name" value="P-loop_NTPase"/>
</dbReference>
<evidence type="ECO:0008006" key="3">
    <source>
        <dbReference type="Google" id="ProtNLM"/>
    </source>
</evidence>
<accession>A0ABY6PIJ4</accession>
<dbReference type="RefSeq" id="WP_265364375.1">
    <property type="nucleotide sequence ID" value="NZ_CP110636.1"/>
</dbReference>
<dbReference type="Proteomes" id="UP001164959">
    <property type="component" value="Chromosome"/>
</dbReference>
<reference evidence="1" key="1">
    <citation type="submission" date="2022-11" db="EMBL/GenBank/DDBJ databases">
        <title>Identification and genomic analyses of a novel endophytic actinobacterium Streptomyces endophytica sp. nov. with potential for biocontrol of Yam anthracnose.</title>
        <authorList>
            <person name="Huang X."/>
        </authorList>
    </citation>
    <scope>NUCLEOTIDE SEQUENCE</scope>
    <source>
        <strain evidence="1">HNM0140</strain>
    </source>
</reference>
<gene>
    <name evidence="1" type="ORF">OJ254_26445</name>
</gene>
<name>A0ABY6PIJ4_9ACTN</name>
<keyword evidence="2" id="KW-1185">Reference proteome</keyword>
<evidence type="ECO:0000313" key="2">
    <source>
        <dbReference type="Proteomes" id="UP001164959"/>
    </source>
</evidence>
<proteinExistence type="predicted"/>
<sequence>MPGVGKTALVTHAAHQLANHYPDGQLFVDLHAHTAGQPPLPPPKSWPPY</sequence>
<dbReference type="EMBL" id="CP110636">
    <property type="protein sequence ID" value="UZJ33175.1"/>
    <property type="molecule type" value="Genomic_DNA"/>
</dbReference>
<protein>
    <recommendedName>
        <fullName evidence="3">Orc1-like AAA ATPase domain-containing protein</fullName>
    </recommendedName>
</protein>
<dbReference type="Gene3D" id="3.40.50.300">
    <property type="entry name" value="P-loop containing nucleotide triphosphate hydrolases"/>
    <property type="match status" value="1"/>
</dbReference>
<organism evidence="1 2">
    <name type="scientific">Streptomyces endophytica</name>
    <dbReference type="NCBI Taxonomy" id="2991496"/>
    <lineage>
        <taxon>Bacteria</taxon>
        <taxon>Bacillati</taxon>
        <taxon>Actinomycetota</taxon>
        <taxon>Actinomycetes</taxon>
        <taxon>Kitasatosporales</taxon>
        <taxon>Streptomycetaceae</taxon>
        <taxon>Streptomyces</taxon>
    </lineage>
</organism>
<evidence type="ECO:0000313" key="1">
    <source>
        <dbReference type="EMBL" id="UZJ33175.1"/>
    </source>
</evidence>